<evidence type="ECO:0000313" key="1">
    <source>
        <dbReference type="EMBL" id="KAA2219320.1"/>
    </source>
</evidence>
<gene>
    <name evidence="1" type="ORF">F0361_06865</name>
</gene>
<evidence type="ECO:0000313" key="2">
    <source>
        <dbReference type="Proteomes" id="UP000323188"/>
    </source>
</evidence>
<comment type="caution">
    <text evidence="1">The sequence shown here is derived from an EMBL/GenBank/DDBJ whole genome shotgun (WGS) entry which is preliminary data.</text>
</comment>
<name>A0A5B2U055_9FLAO</name>
<organism evidence="1 2">
    <name type="scientific">Maribacter flavus</name>
    <dbReference type="NCBI Taxonomy" id="1658664"/>
    <lineage>
        <taxon>Bacteria</taxon>
        <taxon>Pseudomonadati</taxon>
        <taxon>Bacteroidota</taxon>
        <taxon>Flavobacteriia</taxon>
        <taxon>Flavobacteriales</taxon>
        <taxon>Flavobacteriaceae</taxon>
        <taxon>Maribacter</taxon>
    </lineage>
</organism>
<dbReference type="Proteomes" id="UP000323188">
    <property type="component" value="Unassembled WGS sequence"/>
</dbReference>
<proteinExistence type="predicted"/>
<sequence>MLQSFFSLLGMGVSRKWNAEGPGFSSDTFSIAEKVSKKARLILGYLKSKKSLARIAQAVSDCIGILCGRFPFANSKDSRIYYVSQNRPVYSLKFIYVTC</sequence>
<dbReference type="RefSeq" id="WP_154917775.1">
    <property type="nucleotide sequence ID" value="NZ_VUOE01000001.1"/>
</dbReference>
<dbReference type="EMBL" id="VUOE01000001">
    <property type="protein sequence ID" value="KAA2219320.1"/>
    <property type="molecule type" value="Genomic_DNA"/>
</dbReference>
<protein>
    <submittedName>
        <fullName evidence="1">Uncharacterized protein</fullName>
    </submittedName>
</protein>
<accession>A0A5B2U055</accession>
<reference evidence="1 2" key="1">
    <citation type="submission" date="2019-09" db="EMBL/GenBank/DDBJ databases">
        <authorList>
            <person name="Khan S.A."/>
            <person name="Jeon C.O."/>
            <person name="Chun B.H."/>
            <person name="Jeong S.E."/>
        </authorList>
    </citation>
    <scope>NUCLEOTIDE SEQUENCE [LARGE SCALE GENOMIC DNA]</scope>
    <source>
        <strain evidence="1 2">KCTC 42508</strain>
    </source>
</reference>
<dbReference type="AlphaFoldDB" id="A0A5B2U055"/>